<dbReference type="OrthoDB" id="1667873at2759"/>
<protein>
    <submittedName>
        <fullName evidence="1">Uncharacterized protein</fullName>
    </submittedName>
</protein>
<accession>A0A835R611</accession>
<sequence>MNAINVLHAARGNDESNPTHHLFSLVISLHYQHIEIKFQSPIASNKYGFTIETVCLQIKQYWYDFFYPKPNRQATAQCKQWQINSNHATSKSNIENTAEEFL</sequence>
<reference evidence="1 2" key="1">
    <citation type="journal article" date="2020" name="Nat. Food">
        <title>A phased Vanilla planifolia genome enables genetic improvement of flavour and production.</title>
        <authorList>
            <person name="Hasing T."/>
            <person name="Tang H."/>
            <person name="Brym M."/>
            <person name="Khazi F."/>
            <person name="Huang T."/>
            <person name="Chambers A.H."/>
        </authorList>
    </citation>
    <scope>NUCLEOTIDE SEQUENCE [LARGE SCALE GENOMIC DNA]</scope>
    <source>
        <tissue evidence="1">Leaf</tissue>
    </source>
</reference>
<dbReference type="Proteomes" id="UP000636800">
    <property type="component" value="Chromosome 5"/>
</dbReference>
<comment type="caution">
    <text evidence="1">The sequence shown here is derived from an EMBL/GenBank/DDBJ whole genome shotgun (WGS) entry which is preliminary data.</text>
</comment>
<dbReference type="AlphaFoldDB" id="A0A835R611"/>
<organism evidence="1 2">
    <name type="scientific">Vanilla planifolia</name>
    <name type="common">Vanilla</name>
    <dbReference type="NCBI Taxonomy" id="51239"/>
    <lineage>
        <taxon>Eukaryota</taxon>
        <taxon>Viridiplantae</taxon>
        <taxon>Streptophyta</taxon>
        <taxon>Embryophyta</taxon>
        <taxon>Tracheophyta</taxon>
        <taxon>Spermatophyta</taxon>
        <taxon>Magnoliopsida</taxon>
        <taxon>Liliopsida</taxon>
        <taxon>Asparagales</taxon>
        <taxon>Orchidaceae</taxon>
        <taxon>Vanilloideae</taxon>
        <taxon>Vanilleae</taxon>
        <taxon>Vanilla</taxon>
    </lineage>
</organism>
<gene>
    <name evidence="1" type="ORF">HPP92_011431</name>
</gene>
<evidence type="ECO:0000313" key="1">
    <source>
        <dbReference type="EMBL" id="KAG0480573.1"/>
    </source>
</evidence>
<evidence type="ECO:0000313" key="2">
    <source>
        <dbReference type="Proteomes" id="UP000636800"/>
    </source>
</evidence>
<keyword evidence="2" id="KW-1185">Reference proteome</keyword>
<proteinExistence type="predicted"/>
<dbReference type="EMBL" id="JADCNL010000005">
    <property type="protein sequence ID" value="KAG0480573.1"/>
    <property type="molecule type" value="Genomic_DNA"/>
</dbReference>
<name>A0A835R611_VANPL</name>